<name>A0A382N1M0_9ZZZZ</name>
<evidence type="ECO:0000313" key="1">
    <source>
        <dbReference type="EMBL" id="SVC54700.1"/>
    </source>
</evidence>
<evidence type="ECO:0008006" key="2">
    <source>
        <dbReference type="Google" id="ProtNLM"/>
    </source>
</evidence>
<accession>A0A382N1M0</accession>
<feature type="non-terminal residue" evidence="1">
    <location>
        <position position="59"/>
    </location>
</feature>
<dbReference type="AlphaFoldDB" id="A0A382N1M0"/>
<reference evidence="1" key="1">
    <citation type="submission" date="2018-05" db="EMBL/GenBank/DDBJ databases">
        <authorList>
            <person name="Lanie J.A."/>
            <person name="Ng W.-L."/>
            <person name="Kazmierczak K.M."/>
            <person name="Andrzejewski T.M."/>
            <person name="Davidsen T.M."/>
            <person name="Wayne K.J."/>
            <person name="Tettelin H."/>
            <person name="Glass J.I."/>
            <person name="Rusch D."/>
            <person name="Podicherti R."/>
            <person name="Tsui H.-C.T."/>
            <person name="Winkler M.E."/>
        </authorList>
    </citation>
    <scope>NUCLEOTIDE SEQUENCE</scope>
</reference>
<sequence length="59" mass="7054">MKFLFDLGGVFFDWDPKHFFKNIFSSLDELDYFLTNVCNDEWNVQQDAGRTIKEAEEEI</sequence>
<protein>
    <recommendedName>
        <fullName evidence="2">HAD family hydrolase</fullName>
    </recommendedName>
</protein>
<gene>
    <name evidence="1" type="ORF">METZ01_LOCUS307554</name>
</gene>
<dbReference type="EMBL" id="UINC01097193">
    <property type="protein sequence ID" value="SVC54700.1"/>
    <property type="molecule type" value="Genomic_DNA"/>
</dbReference>
<proteinExistence type="predicted"/>
<organism evidence="1">
    <name type="scientific">marine metagenome</name>
    <dbReference type="NCBI Taxonomy" id="408172"/>
    <lineage>
        <taxon>unclassified sequences</taxon>
        <taxon>metagenomes</taxon>
        <taxon>ecological metagenomes</taxon>
    </lineage>
</organism>
<feature type="non-terminal residue" evidence="1">
    <location>
        <position position="1"/>
    </location>
</feature>